<organism evidence="1">
    <name type="scientific">Brugia malayi</name>
    <name type="common">Filarial nematode worm</name>
    <dbReference type="NCBI Taxonomy" id="6279"/>
    <lineage>
        <taxon>Eukaryota</taxon>
        <taxon>Metazoa</taxon>
        <taxon>Ecdysozoa</taxon>
        <taxon>Nematoda</taxon>
        <taxon>Chromadorea</taxon>
        <taxon>Rhabditida</taxon>
        <taxon>Spirurina</taxon>
        <taxon>Spiruromorpha</taxon>
        <taxon>Filarioidea</taxon>
        <taxon>Onchocercidae</taxon>
        <taxon>Brugia</taxon>
    </lineage>
</organism>
<gene>
    <name evidence="1" type="primary">Bm2160</name>
    <name evidence="1" type="ORF">BM_Bm2160</name>
</gene>
<evidence type="ECO:0000313" key="1">
    <source>
        <dbReference type="EMBL" id="CDQ04620.1"/>
    </source>
</evidence>
<sequence>MMFDFGLLGRGIVLQHVTPEEPLLQRARFVMYSNLPKLYANFFLLCEAVHVI</sequence>
<name>A0A1I9G752_BRUMA</name>
<dbReference type="AlphaFoldDB" id="A0A1I9G752"/>
<accession>A0A1I9G752</accession>
<protein>
    <submittedName>
        <fullName evidence="1">Bm2160, isoform b</fullName>
    </submittedName>
</protein>
<proteinExistence type="predicted"/>
<reference evidence="1" key="1">
    <citation type="journal article" date="2007" name="Science">
        <title>Draft genome of the filarial nematode parasite Brugia malayi.</title>
        <authorList>
            <person name="Ghedin E."/>
            <person name="Wang S."/>
            <person name="Spiro D."/>
            <person name="Caler E."/>
            <person name="Zhao Q."/>
            <person name="Crabtree J."/>
            <person name="Allen J.E."/>
            <person name="Delcher A.L."/>
            <person name="Guiliano D.B."/>
            <person name="Miranda-Saavedra D."/>
            <person name="Angiuoli S.V."/>
            <person name="Creasy T."/>
            <person name="Amedeo P."/>
            <person name="Haas B."/>
            <person name="El-Sayed N.M."/>
            <person name="Wortman J.R."/>
            <person name="Feldblyum T."/>
            <person name="Tallon L."/>
            <person name="Schatz M."/>
            <person name="Shumway M."/>
            <person name="Koo H."/>
            <person name="Salzberg S.L."/>
            <person name="Schobel S."/>
            <person name="Pertea M."/>
            <person name="Pop M."/>
            <person name="White O."/>
            <person name="Barton G.J."/>
            <person name="Carlow C.K."/>
            <person name="Crawford M.J."/>
            <person name="Daub J."/>
            <person name="Dimmic M.W."/>
            <person name="Estes C.F."/>
            <person name="Foster J.M."/>
            <person name="Ganatra M."/>
            <person name="Gregory W.F."/>
            <person name="Johnson N.M."/>
            <person name="Jin J."/>
            <person name="Komuniecki R."/>
            <person name="Korf I."/>
            <person name="Kumar S."/>
            <person name="Laney S."/>
            <person name="Li B.W."/>
            <person name="Li W."/>
            <person name="Lindblom T.H."/>
            <person name="Lustigman S."/>
            <person name="Ma D."/>
            <person name="Maina C.V."/>
            <person name="Martin D.M."/>
            <person name="McCarter J.P."/>
            <person name="McReynolds L."/>
            <person name="Mitreva M."/>
            <person name="Nutman T.B."/>
            <person name="Parkinson J."/>
            <person name="Peregrin-Alvarez J.M."/>
            <person name="Poole C."/>
            <person name="Ren Q."/>
            <person name="Saunders L."/>
            <person name="Sluder A.E."/>
            <person name="Smith K."/>
            <person name="Stanke M."/>
            <person name="Unnasch T.R."/>
            <person name="Ware J."/>
            <person name="Wei A.D."/>
            <person name="Weil G."/>
            <person name="Williams D.J."/>
            <person name="Zhang Y."/>
            <person name="Williams S.A."/>
            <person name="Fraser-Liggett C."/>
            <person name="Slatko B."/>
            <person name="Blaxter M.L."/>
            <person name="Scott A.L."/>
        </authorList>
    </citation>
    <scope>NUCLEOTIDE SEQUENCE</scope>
    <source>
        <strain evidence="1">FR3</strain>
    </source>
</reference>
<dbReference type="EMBL" id="LN856439">
    <property type="protein sequence ID" value="CDQ04620.1"/>
    <property type="molecule type" value="Genomic_DNA"/>
</dbReference>
<reference evidence="1" key="2">
    <citation type="submission" date="2012-12" db="EMBL/GenBank/DDBJ databases">
        <authorList>
            <consortium name="WormBase Consortium"/>
            <person name="Ghedin E."/>
            <person name="Paulini M."/>
        </authorList>
    </citation>
    <scope>NUCLEOTIDE SEQUENCE</scope>
    <source>
        <strain evidence="1">FR3</strain>
    </source>
</reference>